<dbReference type="EMBL" id="VSSQ01062583">
    <property type="protein sequence ID" value="MPN15738.1"/>
    <property type="molecule type" value="Genomic_DNA"/>
</dbReference>
<accession>A0A645FMT6</accession>
<reference evidence="2" key="1">
    <citation type="submission" date="2019-08" db="EMBL/GenBank/DDBJ databases">
        <authorList>
            <person name="Kucharzyk K."/>
            <person name="Murdoch R.W."/>
            <person name="Higgins S."/>
            <person name="Loffler F."/>
        </authorList>
    </citation>
    <scope>NUCLEOTIDE SEQUENCE</scope>
</reference>
<gene>
    <name evidence="2" type="ORF">SDC9_163073</name>
</gene>
<dbReference type="AlphaFoldDB" id="A0A645FMT6"/>
<feature type="coiled-coil region" evidence="1">
    <location>
        <begin position="49"/>
        <end position="94"/>
    </location>
</feature>
<organism evidence="2">
    <name type="scientific">bioreactor metagenome</name>
    <dbReference type="NCBI Taxonomy" id="1076179"/>
    <lineage>
        <taxon>unclassified sequences</taxon>
        <taxon>metagenomes</taxon>
        <taxon>ecological metagenomes</taxon>
    </lineage>
</organism>
<comment type="caution">
    <text evidence="2">The sequence shown here is derived from an EMBL/GenBank/DDBJ whole genome shotgun (WGS) entry which is preliminary data.</text>
</comment>
<name>A0A645FMT6_9ZZZZ</name>
<sequence>MGEKKCINPNQLLIWASFISIIIAENLTSFEQQLVGSILSLIGENILFIQELNEEAEESNEETDGEGSNNYDNIKELQRQIDELKEYIKCLERRFDE</sequence>
<evidence type="ECO:0000313" key="2">
    <source>
        <dbReference type="EMBL" id="MPN15738.1"/>
    </source>
</evidence>
<proteinExistence type="predicted"/>
<protein>
    <submittedName>
        <fullName evidence="2">Uncharacterized protein</fullName>
    </submittedName>
</protein>
<evidence type="ECO:0000256" key="1">
    <source>
        <dbReference type="SAM" id="Coils"/>
    </source>
</evidence>
<keyword evidence="1" id="KW-0175">Coiled coil</keyword>